<dbReference type="SFLD" id="SFLDS00029">
    <property type="entry name" value="Radical_SAM"/>
    <property type="match status" value="1"/>
</dbReference>
<dbReference type="InterPro" id="IPR006638">
    <property type="entry name" value="Elp3/MiaA/NifB-like_rSAM"/>
</dbReference>
<proteinExistence type="predicted"/>
<dbReference type="Gene3D" id="3.40.50.280">
    <property type="entry name" value="Cobalamin-binding domain"/>
    <property type="match status" value="1"/>
</dbReference>
<comment type="cofactor">
    <cofactor evidence="1">
        <name>[4Fe-4S] cluster</name>
        <dbReference type="ChEBI" id="CHEBI:49883"/>
    </cofactor>
</comment>
<dbReference type="SMART" id="SM00729">
    <property type="entry name" value="Elp3"/>
    <property type="match status" value="1"/>
</dbReference>
<evidence type="ECO:0000256" key="6">
    <source>
        <dbReference type="SAM" id="MobiDB-lite"/>
    </source>
</evidence>
<dbReference type="Proteomes" id="UP000005801">
    <property type="component" value="Unassembled WGS sequence"/>
</dbReference>
<keyword evidence="4" id="KW-0408">Iron</keyword>
<dbReference type="EMBL" id="ABCS01000068">
    <property type="protein sequence ID" value="EDM76291.1"/>
    <property type="molecule type" value="Genomic_DNA"/>
</dbReference>
<evidence type="ECO:0000256" key="2">
    <source>
        <dbReference type="ARBA" id="ARBA00022691"/>
    </source>
</evidence>
<keyword evidence="2" id="KW-0949">S-adenosyl-L-methionine</keyword>
<keyword evidence="10" id="KW-1185">Reference proteome</keyword>
<dbReference type="GO" id="GO:0031419">
    <property type="term" value="F:cobalamin binding"/>
    <property type="evidence" value="ECO:0007669"/>
    <property type="project" value="InterPro"/>
</dbReference>
<dbReference type="Gene3D" id="3.80.30.20">
    <property type="entry name" value="tm_1862 like domain"/>
    <property type="match status" value="1"/>
</dbReference>
<keyword evidence="3" id="KW-0479">Metal-binding</keyword>
<evidence type="ECO:0000256" key="5">
    <source>
        <dbReference type="ARBA" id="ARBA00023014"/>
    </source>
</evidence>
<dbReference type="eggNOG" id="COG1032">
    <property type="taxonomic scope" value="Bacteria"/>
</dbReference>
<accession>A6GCW7</accession>
<dbReference type="CDD" id="cd01335">
    <property type="entry name" value="Radical_SAM"/>
    <property type="match status" value="1"/>
</dbReference>
<dbReference type="PANTHER" id="PTHR43409:SF16">
    <property type="entry name" value="SLR0320 PROTEIN"/>
    <property type="match status" value="1"/>
</dbReference>
<dbReference type="SUPFAM" id="SSF102114">
    <property type="entry name" value="Radical SAM enzymes"/>
    <property type="match status" value="1"/>
</dbReference>
<evidence type="ECO:0000313" key="9">
    <source>
        <dbReference type="EMBL" id="EDM76291.1"/>
    </source>
</evidence>
<dbReference type="InterPro" id="IPR023404">
    <property type="entry name" value="rSAM_horseshoe"/>
</dbReference>
<keyword evidence="5" id="KW-0411">Iron-sulfur</keyword>
<dbReference type="AlphaFoldDB" id="A6GCW7"/>
<dbReference type="PANTHER" id="PTHR43409">
    <property type="entry name" value="ANAEROBIC MAGNESIUM-PROTOPORPHYRIN IX MONOMETHYL ESTER CYCLASE-RELATED"/>
    <property type="match status" value="1"/>
</dbReference>
<evidence type="ECO:0000256" key="1">
    <source>
        <dbReference type="ARBA" id="ARBA00001966"/>
    </source>
</evidence>
<dbReference type="PROSITE" id="PS51332">
    <property type="entry name" value="B12_BINDING"/>
    <property type="match status" value="1"/>
</dbReference>
<protein>
    <submittedName>
        <fullName evidence="9">Oxygen-independent coproporphyrinogen III oxidase family protein, putative</fullName>
    </submittedName>
</protein>
<dbReference type="InterPro" id="IPR058240">
    <property type="entry name" value="rSAM_sf"/>
</dbReference>
<reference evidence="9 10" key="1">
    <citation type="submission" date="2007-06" db="EMBL/GenBank/DDBJ databases">
        <authorList>
            <person name="Shimkets L."/>
            <person name="Ferriera S."/>
            <person name="Johnson J."/>
            <person name="Kravitz S."/>
            <person name="Beeson K."/>
            <person name="Sutton G."/>
            <person name="Rogers Y.-H."/>
            <person name="Friedman R."/>
            <person name="Frazier M."/>
            <person name="Venter J.C."/>
        </authorList>
    </citation>
    <scope>NUCLEOTIDE SEQUENCE [LARGE SCALE GENOMIC DNA]</scope>
    <source>
        <strain evidence="9 10">SIR-1</strain>
    </source>
</reference>
<dbReference type="GO" id="GO:0046872">
    <property type="term" value="F:metal ion binding"/>
    <property type="evidence" value="ECO:0007669"/>
    <property type="project" value="UniProtKB-KW"/>
</dbReference>
<dbReference type="OrthoDB" id="9762608at2"/>
<comment type="caution">
    <text evidence="9">The sequence shown here is derived from an EMBL/GenBank/DDBJ whole genome shotgun (WGS) entry which is preliminary data.</text>
</comment>
<dbReference type="GO" id="GO:0051536">
    <property type="term" value="F:iron-sulfur cluster binding"/>
    <property type="evidence" value="ECO:0007669"/>
    <property type="project" value="UniProtKB-KW"/>
</dbReference>
<dbReference type="PROSITE" id="PS51918">
    <property type="entry name" value="RADICAL_SAM"/>
    <property type="match status" value="1"/>
</dbReference>
<feature type="domain" description="Radical SAM core" evidence="8">
    <location>
        <begin position="181"/>
        <end position="413"/>
    </location>
</feature>
<name>A6GCW7_9BACT</name>
<dbReference type="GO" id="GO:0005829">
    <property type="term" value="C:cytosol"/>
    <property type="evidence" value="ECO:0007669"/>
    <property type="project" value="TreeGrafter"/>
</dbReference>
<dbReference type="Pfam" id="PF04055">
    <property type="entry name" value="Radical_SAM"/>
    <property type="match status" value="1"/>
</dbReference>
<dbReference type="SFLD" id="SFLDG01082">
    <property type="entry name" value="B12-binding_domain_containing"/>
    <property type="match status" value="1"/>
</dbReference>
<dbReference type="InterPro" id="IPR051198">
    <property type="entry name" value="BchE-like"/>
</dbReference>
<dbReference type="RefSeq" id="WP_006974558.1">
    <property type="nucleotide sequence ID" value="NZ_ABCS01000068.1"/>
</dbReference>
<feature type="region of interest" description="Disordered" evidence="6">
    <location>
        <begin position="506"/>
        <end position="533"/>
    </location>
</feature>
<dbReference type="Pfam" id="PF13311">
    <property type="entry name" value="DUF4080"/>
    <property type="match status" value="1"/>
</dbReference>
<evidence type="ECO:0000259" key="8">
    <source>
        <dbReference type="PROSITE" id="PS51918"/>
    </source>
</evidence>
<dbReference type="STRING" id="391625.PPSIR1_07862"/>
<evidence type="ECO:0000256" key="4">
    <source>
        <dbReference type="ARBA" id="ARBA00023004"/>
    </source>
</evidence>
<evidence type="ECO:0000256" key="3">
    <source>
        <dbReference type="ARBA" id="ARBA00022723"/>
    </source>
</evidence>
<evidence type="ECO:0000259" key="7">
    <source>
        <dbReference type="PROSITE" id="PS51332"/>
    </source>
</evidence>
<feature type="domain" description="B12-binding" evidence="7">
    <location>
        <begin position="11"/>
        <end position="156"/>
    </location>
</feature>
<dbReference type="GO" id="GO:0003824">
    <property type="term" value="F:catalytic activity"/>
    <property type="evidence" value="ECO:0007669"/>
    <property type="project" value="InterPro"/>
</dbReference>
<dbReference type="InterPro" id="IPR025288">
    <property type="entry name" value="DUF4080"/>
</dbReference>
<organism evidence="9 10">
    <name type="scientific">Plesiocystis pacifica SIR-1</name>
    <dbReference type="NCBI Taxonomy" id="391625"/>
    <lineage>
        <taxon>Bacteria</taxon>
        <taxon>Pseudomonadati</taxon>
        <taxon>Myxococcota</taxon>
        <taxon>Polyangia</taxon>
        <taxon>Nannocystales</taxon>
        <taxon>Nannocystaceae</taxon>
        <taxon>Plesiocystis</taxon>
    </lineage>
</organism>
<evidence type="ECO:0000313" key="10">
    <source>
        <dbReference type="Proteomes" id="UP000005801"/>
    </source>
</evidence>
<gene>
    <name evidence="9" type="ORF">PPSIR1_07862</name>
</gene>
<sequence>MSADSPSPAPGAIVLATLNAKYIHAAFGLRYLQANMGPLRAHTQLREFTILQRPLDIAEALLEALGDPRSGPRILGLGVYIWNVEETRALVELLRRVDTGAETGARKLVIVVGGPEVSHELDEQPWLAQVDYVITGEGDRAFPELCARLLDGRRPLTRVLDGGLPDLDSLTLPYALYTDHDLSHRVVYVEASRGCPYRCEFCLSSLDKKVRAFPLEALLGEFDSLLERGARHLKFVDRTFNLDIARSRAILEHFLARLERYPELFLHFELVPDRLPEELRELIARFPPGSLQFEVGIQTLDDAVGRRISRRQRVDRTFANLEFLRERAHVHLHTDLIIGLPGEDLEGFGAGLDRLIAAGVQEVQVGVLKRLRGTPIVRHAEPFGLVFEPRPPYAILRTDAIDFPTMQRLRRFAQVWDNFWNHGDMPRTMAQLWRVDGRGSPFAATLAFSDWLFARAGRVHAISLINRARYLCAFLVEVHGCALEAIHEGCVAPDFEARGKGVPQLGDLSLGPKASGRGRARDANERQRRHASG</sequence>
<dbReference type="InterPro" id="IPR006158">
    <property type="entry name" value="Cobalamin-bd"/>
</dbReference>
<dbReference type="InterPro" id="IPR007197">
    <property type="entry name" value="rSAM"/>
</dbReference>